<dbReference type="Pfam" id="PF10458">
    <property type="entry name" value="Val_tRNA-synt_C"/>
    <property type="match status" value="1"/>
</dbReference>
<feature type="coiled-coil region" evidence="12">
    <location>
        <begin position="102"/>
        <end position="147"/>
    </location>
</feature>
<dbReference type="InterPro" id="IPR019499">
    <property type="entry name" value="Val-tRNA_synth_tRNA-bd"/>
</dbReference>
<dbReference type="InterPro" id="IPR037118">
    <property type="entry name" value="Val-tRNA_synth_C_sf"/>
</dbReference>
<dbReference type="EMBL" id="PFAR01000039">
    <property type="protein sequence ID" value="PIR92990.1"/>
    <property type="molecule type" value="Genomic_DNA"/>
</dbReference>
<gene>
    <name evidence="14" type="ORF">COT99_03335</name>
</gene>
<dbReference type="SUPFAM" id="SSF46589">
    <property type="entry name" value="tRNA-binding arm"/>
    <property type="match status" value="1"/>
</dbReference>
<reference evidence="15" key="1">
    <citation type="submission" date="2017-09" db="EMBL/GenBank/DDBJ databases">
        <title>Depth-based differentiation of microbial function through sediment-hosted aquifers and enrichment of novel symbionts in the deep terrestrial subsurface.</title>
        <authorList>
            <person name="Probst A.J."/>
            <person name="Ladd B."/>
            <person name="Jarett J.K."/>
            <person name="Geller-Mcgrath D.E."/>
            <person name="Sieber C.M.K."/>
            <person name="Emerson J.B."/>
            <person name="Anantharaman K."/>
            <person name="Thomas B.C."/>
            <person name="Malmstrom R."/>
            <person name="Stieglmeier M."/>
            <person name="Klingl A."/>
            <person name="Woyke T."/>
            <person name="Ryan C.M."/>
            <person name="Banfield J.F."/>
        </authorList>
    </citation>
    <scope>NUCLEOTIDE SEQUENCE [LARGE SCALE GENOMIC DNA]</scope>
</reference>
<keyword evidence="4" id="KW-0067">ATP-binding</keyword>
<feature type="domain" description="Valyl-tRNA synthetase tRNA-binding arm" evidence="13">
    <location>
        <begin position="88"/>
        <end position="152"/>
    </location>
</feature>
<dbReference type="AlphaFoldDB" id="A0A2H0V3S0"/>
<evidence type="ECO:0000256" key="8">
    <source>
        <dbReference type="ARBA" id="ARBA00024407"/>
    </source>
</evidence>
<evidence type="ECO:0000256" key="2">
    <source>
        <dbReference type="ARBA" id="ARBA00022598"/>
    </source>
</evidence>
<accession>A0A2H0V3S0</accession>
<evidence type="ECO:0000256" key="5">
    <source>
        <dbReference type="ARBA" id="ARBA00022917"/>
    </source>
</evidence>
<evidence type="ECO:0000256" key="1">
    <source>
        <dbReference type="ARBA" id="ARBA00013169"/>
    </source>
</evidence>
<dbReference type="InterPro" id="IPR010978">
    <property type="entry name" value="tRNA-bd_arm"/>
</dbReference>
<evidence type="ECO:0000256" key="10">
    <source>
        <dbReference type="ARBA" id="ARBA00047552"/>
    </source>
</evidence>
<dbReference type="Gene3D" id="1.10.287.380">
    <property type="entry name" value="Valyl-tRNA synthetase, C-terminal domain"/>
    <property type="match status" value="1"/>
</dbReference>
<evidence type="ECO:0000313" key="15">
    <source>
        <dbReference type="Proteomes" id="UP000228626"/>
    </source>
</evidence>
<dbReference type="GO" id="GO:0005524">
    <property type="term" value="F:ATP binding"/>
    <property type="evidence" value="ECO:0007669"/>
    <property type="project" value="UniProtKB-KW"/>
</dbReference>
<evidence type="ECO:0000256" key="6">
    <source>
        <dbReference type="ARBA" id="ARBA00023054"/>
    </source>
</evidence>
<dbReference type="Proteomes" id="UP000228626">
    <property type="component" value="Unassembled WGS sequence"/>
</dbReference>
<keyword evidence="6 12" id="KW-0175">Coiled coil</keyword>
<evidence type="ECO:0000259" key="13">
    <source>
        <dbReference type="Pfam" id="PF10458"/>
    </source>
</evidence>
<keyword evidence="3" id="KW-0547">Nucleotide-binding</keyword>
<keyword evidence="7" id="KW-0030">Aminoacyl-tRNA synthetase</keyword>
<comment type="similarity">
    <text evidence="11">Belongs to the class-I aminoacyl-tRNA synthetase family. ValS type 1 subfamily.</text>
</comment>
<dbReference type="PANTHER" id="PTHR11946:SF93">
    <property type="entry name" value="VALINE--TRNA LIGASE, CHLOROPLASTIC_MITOCHONDRIAL 2"/>
    <property type="match status" value="1"/>
</dbReference>
<dbReference type="SUPFAM" id="SSF47323">
    <property type="entry name" value="Anticodon-binding domain of a subclass of class I aminoacyl-tRNA synthetases"/>
    <property type="match status" value="1"/>
</dbReference>
<dbReference type="FunFam" id="1.10.287.380:FF:000001">
    <property type="entry name" value="Valine--tRNA ligase"/>
    <property type="match status" value="1"/>
</dbReference>
<evidence type="ECO:0000256" key="9">
    <source>
        <dbReference type="ARBA" id="ARBA00029936"/>
    </source>
</evidence>
<evidence type="ECO:0000256" key="4">
    <source>
        <dbReference type="ARBA" id="ARBA00022840"/>
    </source>
</evidence>
<evidence type="ECO:0000313" key="14">
    <source>
        <dbReference type="EMBL" id="PIR92990.1"/>
    </source>
</evidence>
<keyword evidence="5" id="KW-0648">Protein biosynthesis</keyword>
<dbReference type="InterPro" id="IPR009080">
    <property type="entry name" value="tRNAsynth_Ia_anticodon-bd"/>
</dbReference>
<evidence type="ECO:0000256" key="3">
    <source>
        <dbReference type="ARBA" id="ARBA00022741"/>
    </source>
</evidence>
<sequence length="152" mass="17446">MEFIINIIKAIRNLRSEYKLPPAQKVKAVIYAGVQIELLQSQAELIKNLRTGIGELEIKPAGEKLKQAAFATVDKIEIYIPLSGLINLDKEKAWMEKRAGELDQLIKNLAAKLKNKEFAKRAPKEIVEAETEKLKNYRAEYKKLKEQMMHLK</sequence>
<dbReference type="GO" id="GO:0005829">
    <property type="term" value="C:cytosol"/>
    <property type="evidence" value="ECO:0007669"/>
    <property type="project" value="TreeGrafter"/>
</dbReference>
<proteinExistence type="inferred from homology"/>
<comment type="catalytic activity">
    <reaction evidence="10">
        <text>tRNA(Val) + L-valine + ATP = L-valyl-tRNA(Val) + AMP + diphosphate</text>
        <dbReference type="Rhea" id="RHEA:10704"/>
        <dbReference type="Rhea" id="RHEA-COMP:9672"/>
        <dbReference type="Rhea" id="RHEA-COMP:9708"/>
        <dbReference type="ChEBI" id="CHEBI:30616"/>
        <dbReference type="ChEBI" id="CHEBI:33019"/>
        <dbReference type="ChEBI" id="CHEBI:57762"/>
        <dbReference type="ChEBI" id="CHEBI:78442"/>
        <dbReference type="ChEBI" id="CHEBI:78537"/>
        <dbReference type="ChEBI" id="CHEBI:456215"/>
        <dbReference type="EC" id="6.1.1.9"/>
    </reaction>
</comment>
<keyword evidence="2" id="KW-0436">Ligase</keyword>
<evidence type="ECO:0000256" key="7">
    <source>
        <dbReference type="ARBA" id="ARBA00023146"/>
    </source>
</evidence>
<dbReference type="InterPro" id="IPR002303">
    <property type="entry name" value="Valyl-tRNA_ligase"/>
</dbReference>
<comment type="caution">
    <text evidence="14">The sequence shown here is derived from an EMBL/GenBank/DDBJ whole genome shotgun (WGS) entry which is preliminary data.</text>
</comment>
<dbReference type="GO" id="GO:0004832">
    <property type="term" value="F:valine-tRNA ligase activity"/>
    <property type="evidence" value="ECO:0007669"/>
    <property type="project" value="UniProtKB-EC"/>
</dbReference>
<dbReference type="GO" id="GO:0006438">
    <property type="term" value="P:valyl-tRNA aminoacylation"/>
    <property type="evidence" value="ECO:0007669"/>
    <property type="project" value="InterPro"/>
</dbReference>
<protein>
    <recommendedName>
        <fullName evidence="8">Valine--tRNA ligase</fullName>
        <ecNumber evidence="1">6.1.1.9</ecNumber>
    </recommendedName>
    <alternativeName>
        <fullName evidence="9">Valyl-tRNA synthetase</fullName>
    </alternativeName>
</protein>
<organism evidence="14 15">
    <name type="scientific">Candidatus Falkowbacteria bacterium CG10_big_fil_rev_8_21_14_0_10_43_10</name>
    <dbReference type="NCBI Taxonomy" id="1974567"/>
    <lineage>
        <taxon>Bacteria</taxon>
        <taxon>Candidatus Falkowiibacteriota</taxon>
    </lineage>
</organism>
<evidence type="ECO:0000256" key="11">
    <source>
        <dbReference type="ARBA" id="ARBA00060830"/>
    </source>
</evidence>
<dbReference type="PANTHER" id="PTHR11946">
    <property type="entry name" value="VALYL-TRNA SYNTHETASES"/>
    <property type="match status" value="1"/>
</dbReference>
<dbReference type="EC" id="6.1.1.9" evidence="1"/>
<evidence type="ECO:0000256" key="12">
    <source>
        <dbReference type="SAM" id="Coils"/>
    </source>
</evidence>
<name>A0A2H0V3S0_9BACT</name>